<sequence length="57" mass="6442">MLRIGESKVVDLWMNGELYWYTEDPMNKVRVGRDVVFENVPSECAGCPPLPDSAVMP</sequence>
<accession>A0ABY9AX92</accession>
<name>A0ABY9AX92_PARCI</name>
<dbReference type="RefSeq" id="WP_165842999.1">
    <property type="nucleotide sequence ID" value="NZ_CP023687.1"/>
</dbReference>
<evidence type="ECO:0000313" key="2">
    <source>
        <dbReference type="Proteomes" id="UP001242732"/>
    </source>
</evidence>
<organism evidence="1 2">
    <name type="scientific">Paracidovorax citrulli</name>
    <name type="common">Acidovorax citrulli</name>
    <dbReference type="NCBI Taxonomy" id="80869"/>
    <lineage>
        <taxon>Bacteria</taxon>
        <taxon>Pseudomonadati</taxon>
        <taxon>Pseudomonadota</taxon>
        <taxon>Betaproteobacteria</taxon>
        <taxon>Burkholderiales</taxon>
        <taxon>Comamonadaceae</taxon>
        <taxon>Paracidovorax</taxon>
    </lineage>
</organism>
<reference evidence="1 2" key="1">
    <citation type="submission" date="2023-06" db="EMBL/GenBank/DDBJ databases">
        <authorList>
            <person name="Ham H."/>
            <person name="Park D.S."/>
        </authorList>
    </citation>
    <scope>NUCLEOTIDE SEQUENCE [LARGE SCALE GENOMIC DNA]</scope>
    <source>
        <strain evidence="1 2">KACC 17005</strain>
    </source>
</reference>
<protein>
    <submittedName>
        <fullName evidence="1">Uncharacterized protein</fullName>
    </submittedName>
</protein>
<evidence type="ECO:0000313" key="1">
    <source>
        <dbReference type="EMBL" id="WIY51440.1"/>
    </source>
</evidence>
<proteinExistence type="predicted"/>
<keyword evidence="2" id="KW-1185">Reference proteome</keyword>
<dbReference type="Proteomes" id="UP001242732">
    <property type="component" value="Chromosome"/>
</dbReference>
<gene>
    <name evidence="1" type="ORF">QRO08_19530</name>
</gene>
<dbReference type="EMBL" id="CP127363">
    <property type="protein sequence ID" value="WIY51440.1"/>
    <property type="molecule type" value="Genomic_DNA"/>
</dbReference>